<accession>A0A1L4D147</accession>
<dbReference type="AlphaFoldDB" id="A0A1L4D147"/>
<dbReference type="OrthoDB" id="5298586at2"/>
<protein>
    <submittedName>
        <fullName evidence="1">Uncharacterized protein</fullName>
    </submittedName>
</protein>
<evidence type="ECO:0000313" key="2">
    <source>
        <dbReference type="Proteomes" id="UP000184731"/>
    </source>
</evidence>
<organism evidence="1 2">
    <name type="scientific">Silvanigrella aquatica</name>
    <dbReference type="NCBI Taxonomy" id="1915309"/>
    <lineage>
        <taxon>Bacteria</taxon>
        <taxon>Pseudomonadati</taxon>
        <taxon>Bdellovibrionota</taxon>
        <taxon>Oligoflexia</taxon>
        <taxon>Silvanigrellales</taxon>
        <taxon>Silvanigrellaceae</taxon>
        <taxon>Silvanigrella</taxon>
    </lineage>
</organism>
<dbReference type="STRING" id="1915309.AXG55_08375"/>
<evidence type="ECO:0000313" key="1">
    <source>
        <dbReference type="EMBL" id="APJ03918.1"/>
    </source>
</evidence>
<dbReference type="RefSeq" id="WP_148697663.1">
    <property type="nucleotide sequence ID" value="NZ_CP017834.1"/>
</dbReference>
<dbReference type="Proteomes" id="UP000184731">
    <property type="component" value="Chromosome"/>
</dbReference>
<reference evidence="1 2" key="1">
    <citation type="submission" date="2016-10" db="EMBL/GenBank/DDBJ databases">
        <title>Silvanigrella aquatica sp. nov., isolated from a freshwater lake located in the Black Forest, Germany, description of Silvanigrellaceae fam. nov., Silvanigrellales ord. nov., reclassification of the order Bdellovibrionales in the class Oligoflexia, reclassification of the families Bacteriovoracaceae and Halobacteriovoraceae in the new order Bacteriovoracales ord. nov., and reclassification of the family Pseudobacteriovoracaceae in the order Oligoflexiales.</title>
        <authorList>
            <person name="Hahn M.W."/>
            <person name="Schmidt J."/>
            <person name="Koll U."/>
            <person name="Rohde M."/>
            <person name="Verbag S."/>
            <person name="Pitt A."/>
            <person name="Nakai R."/>
            <person name="Naganuma T."/>
            <person name="Lang E."/>
        </authorList>
    </citation>
    <scope>NUCLEOTIDE SEQUENCE [LARGE SCALE GENOMIC DNA]</scope>
    <source>
        <strain evidence="1 2">MWH-Nonnen-W8red</strain>
    </source>
</reference>
<sequence>MNLKLNSNKKKIHDLHAAIRFLDNLYNEINIAKSLEEIQDPLILKKLHEVIHTLKNEIGY</sequence>
<dbReference type="EMBL" id="CP017834">
    <property type="protein sequence ID" value="APJ03918.1"/>
    <property type="molecule type" value="Genomic_DNA"/>
</dbReference>
<keyword evidence="2" id="KW-1185">Reference proteome</keyword>
<name>A0A1L4D147_9BACT</name>
<gene>
    <name evidence="1" type="ORF">AXG55_08375</name>
</gene>
<dbReference type="KEGG" id="saqi:AXG55_08375"/>
<proteinExistence type="predicted"/>